<dbReference type="PROSITE" id="PS50883">
    <property type="entry name" value="EAL"/>
    <property type="match status" value="1"/>
</dbReference>
<dbReference type="InterPro" id="IPR035919">
    <property type="entry name" value="EAL_sf"/>
</dbReference>
<dbReference type="SUPFAM" id="SSF55073">
    <property type="entry name" value="Nucleotide cyclase"/>
    <property type="match status" value="1"/>
</dbReference>
<dbReference type="Gene3D" id="3.20.20.450">
    <property type="entry name" value="EAL domain"/>
    <property type="match status" value="1"/>
</dbReference>
<dbReference type="SMART" id="SM01080">
    <property type="entry name" value="CHASE2"/>
    <property type="match status" value="1"/>
</dbReference>
<dbReference type="SMART" id="SM00052">
    <property type="entry name" value="EAL"/>
    <property type="match status" value="1"/>
</dbReference>
<dbReference type="InterPro" id="IPR029787">
    <property type="entry name" value="Nucleotide_cyclase"/>
</dbReference>
<dbReference type="CDD" id="cd01948">
    <property type="entry name" value="EAL"/>
    <property type="match status" value="1"/>
</dbReference>
<feature type="transmembrane region" description="Helical" evidence="1">
    <location>
        <begin position="259"/>
        <end position="278"/>
    </location>
</feature>
<feature type="transmembrane region" description="Helical" evidence="1">
    <location>
        <begin position="285"/>
        <end position="305"/>
    </location>
</feature>
<dbReference type="SMART" id="SM00267">
    <property type="entry name" value="GGDEF"/>
    <property type="match status" value="1"/>
</dbReference>
<dbReference type="SUPFAM" id="SSF55785">
    <property type="entry name" value="PYP-like sensor domain (PAS domain)"/>
    <property type="match status" value="1"/>
</dbReference>
<dbReference type="InterPro" id="IPR035965">
    <property type="entry name" value="PAS-like_dom_sf"/>
</dbReference>
<dbReference type="InterPro" id="IPR001633">
    <property type="entry name" value="EAL_dom"/>
</dbReference>
<dbReference type="InterPro" id="IPR052155">
    <property type="entry name" value="Biofilm_reg_signaling"/>
</dbReference>
<dbReference type="SUPFAM" id="SSF141868">
    <property type="entry name" value="EAL domain-like"/>
    <property type="match status" value="1"/>
</dbReference>
<dbReference type="AlphaFoldDB" id="A0NU05"/>
<dbReference type="InterPro" id="IPR007890">
    <property type="entry name" value="CHASE2"/>
</dbReference>
<evidence type="ECO:0000313" key="4">
    <source>
        <dbReference type="Proteomes" id="UP000004848"/>
    </source>
</evidence>
<dbReference type="InterPro" id="IPR000160">
    <property type="entry name" value="GGDEF_dom"/>
</dbReference>
<dbReference type="InterPro" id="IPR000014">
    <property type="entry name" value="PAS"/>
</dbReference>
<dbReference type="Gene3D" id="3.30.70.270">
    <property type="match status" value="1"/>
</dbReference>
<dbReference type="Pfam" id="PF00990">
    <property type="entry name" value="GGDEF"/>
    <property type="match status" value="1"/>
</dbReference>
<evidence type="ECO:0000259" key="2">
    <source>
        <dbReference type="PROSITE" id="PS50883"/>
    </source>
</evidence>
<gene>
    <name evidence="3" type="ORF">SIAM614_12338</name>
</gene>
<dbReference type="InterPro" id="IPR043128">
    <property type="entry name" value="Rev_trsase/Diguanyl_cyclase"/>
</dbReference>
<evidence type="ECO:0000256" key="1">
    <source>
        <dbReference type="SAM" id="Phobius"/>
    </source>
</evidence>
<sequence length="903" mass="99488">MIGVIAAVAVLRSVALTTAFDRFLWEVRFQTIQRPVTGDLVVVDIDAKSLNELGVWPLPRRLYAELTDHLAEAGVRDIVFDIDFSSASNPEDDALFADAIERAGNVSLAMFQQPASAEQNAGEVVNQPIDELLKGAWPVVVMVPMETDSRIWRNLYGYEINGNSEISAAALLGEHTGKASGSFGLDYSISLDGLDRVSLVDVLKGTAAPGLFLDKKVIVGASAQELRDLFPVPVYDVLPGSVIQALGVETLLQNRAIEIRGEGIAVFLAVFVFFVLLLTKVEGWALKISILSLCAIMFEIAAIAIQKSAPILLPTASAHLILFLAAASIVLRELGFHKFLSHIANVRRRNSERMLGLVFDDSFDAIVVLQSDGRVSAASQMARKLFQSESLVGKAARTVLPLELVEEALSVLASSGSRQPVTKVLDMRLDDGRRRFIEYVVTRSEHTIAKTKKLSDVETEAVACLTCRDVTEEKESAERLAYLARFDPSTGLFNRNGFEEEVAATLNLARGTDEDVCLVQFAIANFDQIVASLGFSYGDQLRETVAMRLKSHLSARATWGAMTADVFAGVFRCEPDQDLALIEALQEVIGDDYKIEGARISVQLKFGYIVSSRDIAPEHLMKKSGNALAKVRRDNRSPVLRFLPEMDVALQRRRQLETELFKAIARDELHMVYQPLTNLSDGSIFGVEALLRWDHRELGPISPVEFVPIAEENGYIVELGAWALNRGMKEALTWSNHLRLSINVSAVQFSRGNLVATVGEALQRTGFPSERLDLEITESLFIDETLDLKFAMEEMRAFGCNFSLDDFGTGYSSLGYLPKYPFSKIKLDKTFVRESIANKQDVSVIEAVLHMAKGHGMSVIVEGIETAEQAEKLREMGCKFGQGYYFGRPMSSAQLQSLLLKAA</sequence>
<dbReference type="EMBL" id="AAUW01000008">
    <property type="protein sequence ID" value="EAV43914.1"/>
    <property type="molecule type" value="Genomic_DNA"/>
</dbReference>
<keyword evidence="1" id="KW-0472">Membrane</keyword>
<name>A0NU05_ROSAI</name>
<organism evidence="3 4">
    <name type="scientific">Roseibium aggregatum (strain ATCC 25650 / DSM 13394 / JCM 20685 / NBRC 16684 / NCIMB 2208 / IAM 12614 / B1)</name>
    <name type="common">Stappia aggregata</name>
    <dbReference type="NCBI Taxonomy" id="384765"/>
    <lineage>
        <taxon>Bacteria</taxon>
        <taxon>Pseudomonadati</taxon>
        <taxon>Pseudomonadota</taxon>
        <taxon>Alphaproteobacteria</taxon>
        <taxon>Hyphomicrobiales</taxon>
        <taxon>Stappiaceae</taxon>
        <taxon>Roseibium</taxon>
    </lineage>
</organism>
<dbReference type="Pfam" id="PF05226">
    <property type="entry name" value="CHASE2"/>
    <property type="match status" value="1"/>
</dbReference>
<dbReference type="Pfam" id="PF00563">
    <property type="entry name" value="EAL"/>
    <property type="match status" value="1"/>
</dbReference>
<dbReference type="eggNOG" id="COG5001">
    <property type="taxonomic scope" value="Bacteria"/>
</dbReference>
<reference evidence="3 4" key="1">
    <citation type="submission" date="2006-05" db="EMBL/GenBank/DDBJ databases">
        <authorList>
            <person name="King G."/>
            <person name="Ferriera S."/>
            <person name="Johnson J."/>
            <person name="Kravitz S."/>
            <person name="Beeson K."/>
            <person name="Sutton G."/>
            <person name="Rogers Y.-H."/>
            <person name="Friedman R."/>
            <person name="Frazier M."/>
            <person name="Venter J.C."/>
        </authorList>
    </citation>
    <scope>NUCLEOTIDE SEQUENCE [LARGE SCALE GENOMIC DNA]</scope>
    <source>
        <strain evidence="4">ATCC 25650 / DSM 13394 / JCM 20685 / NBRC 16684 / NCIMB 2208 / IAM 12614 / B1</strain>
    </source>
</reference>
<keyword evidence="1" id="KW-0812">Transmembrane</keyword>
<protein>
    <recommendedName>
        <fullName evidence="2">EAL domain-containing protein</fullName>
    </recommendedName>
</protein>
<evidence type="ECO:0000313" key="3">
    <source>
        <dbReference type="EMBL" id="EAV43914.1"/>
    </source>
</evidence>
<dbReference type="Gene3D" id="3.30.450.20">
    <property type="entry name" value="PAS domain"/>
    <property type="match status" value="1"/>
</dbReference>
<comment type="caution">
    <text evidence="3">The sequence shown here is derived from an EMBL/GenBank/DDBJ whole genome shotgun (WGS) entry which is preliminary data.</text>
</comment>
<keyword evidence="1" id="KW-1133">Transmembrane helix</keyword>
<dbReference type="Proteomes" id="UP000004848">
    <property type="component" value="Unassembled WGS sequence"/>
</dbReference>
<proteinExistence type="predicted"/>
<dbReference type="NCBIfam" id="TIGR00229">
    <property type="entry name" value="sensory_box"/>
    <property type="match status" value="1"/>
</dbReference>
<dbReference type="PANTHER" id="PTHR44757">
    <property type="entry name" value="DIGUANYLATE CYCLASE DGCP"/>
    <property type="match status" value="1"/>
</dbReference>
<dbReference type="PANTHER" id="PTHR44757:SF2">
    <property type="entry name" value="BIOFILM ARCHITECTURE MAINTENANCE PROTEIN MBAA"/>
    <property type="match status" value="1"/>
</dbReference>
<feature type="domain" description="EAL" evidence="2">
    <location>
        <begin position="653"/>
        <end position="903"/>
    </location>
</feature>
<accession>A0NU05</accession>